<dbReference type="AlphaFoldDB" id="A0A2S4HB39"/>
<dbReference type="Proteomes" id="UP000237222">
    <property type="component" value="Unassembled WGS sequence"/>
</dbReference>
<name>A0A2S4HB39_9GAMM</name>
<comment type="caution">
    <text evidence="2">The sequence shown here is derived from an EMBL/GenBank/DDBJ whole genome shotgun (WGS) entry which is preliminary data.</text>
</comment>
<dbReference type="EMBL" id="PQGG01000042">
    <property type="protein sequence ID" value="POP51195.1"/>
    <property type="molecule type" value="Genomic_DNA"/>
</dbReference>
<feature type="domain" description="Aminoglycoside phosphotransferase" evidence="1">
    <location>
        <begin position="23"/>
        <end position="230"/>
    </location>
</feature>
<dbReference type="CDD" id="cd05151">
    <property type="entry name" value="ChoK-like"/>
    <property type="match status" value="1"/>
</dbReference>
<dbReference type="InterPro" id="IPR052077">
    <property type="entry name" value="CcrZ_PhaseVar_Mediator"/>
</dbReference>
<dbReference type="PANTHER" id="PTHR40086">
    <property type="entry name" value="PHOSPHOTRANSFERASE YTMP-RELATED"/>
    <property type="match status" value="1"/>
</dbReference>
<organism evidence="2 3">
    <name type="scientific">Zhongshania marina</name>
    <dbReference type="NCBI Taxonomy" id="2304603"/>
    <lineage>
        <taxon>Bacteria</taxon>
        <taxon>Pseudomonadati</taxon>
        <taxon>Pseudomonadota</taxon>
        <taxon>Gammaproteobacteria</taxon>
        <taxon>Cellvibrionales</taxon>
        <taxon>Spongiibacteraceae</taxon>
        <taxon>Zhongshania</taxon>
    </lineage>
</organism>
<gene>
    <name evidence="2" type="ORF">C0068_17905</name>
</gene>
<evidence type="ECO:0000313" key="2">
    <source>
        <dbReference type="EMBL" id="POP51195.1"/>
    </source>
</evidence>
<dbReference type="Pfam" id="PF01636">
    <property type="entry name" value="APH"/>
    <property type="match status" value="1"/>
</dbReference>
<reference evidence="2" key="1">
    <citation type="submission" date="2018-01" db="EMBL/GenBank/DDBJ databases">
        <authorList>
            <person name="Yu X.-D."/>
        </authorList>
    </citation>
    <scope>NUCLEOTIDE SEQUENCE</scope>
    <source>
        <strain evidence="2">ZX-21</strain>
    </source>
</reference>
<evidence type="ECO:0000313" key="3">
    <source>
        <dbReference type="Proteomes" id="UP000237222"/>
    </source>
</evidence>
<proteinExistence type="predicted"/>
<protein>
    <recommendedName>
        <fullName evidence="1">Aminoglycoside phosphotransferase domain-containing protein</fullName>
    </recommendedName>
</protein>
<dbReference type="PANTHER" id="PTHR40086:SF1">
    <property type="entry name" value="CELL CYCLE REGULATOR CCRZ"/>
    <property type="match status" value="1"/>
</dbReference>
<accession>A0A2S4HB39</accession>
<sequence length="287" mass="32581">MNTSADIIPVDWPKWSKTKPKLLKPLLGGLTNKSYLISADNTDMVLRKNSAISAALNLDRVTEARVLVLADDAGLCAPLIHYDGDYQYVVSRYVEGKHWRADEQGIRSLATLLQRIHRLPAIDKYLTIADKAERYWQAIAKNAPHLAELKKVANKMMPLIESTRRSGSGACLCHNDLLRENLISTEEGRLYAIDWEYATMGDLFYELAVIVEGQALNQSQQELLLSEYFARSVSENDRQNLKNWRLIYCYLTVLWYAVQWSSGVMATPETSHHIARQIQDLNAKLGD</sequence>
<dbReference type="InterPro" id="IPR011009">
    <property type="entry name" value="Kinase-like_dom_sf"/>
</dbReference>
<dbReference type="OrthoDB" id="179763at2"/>
<dbReference type="RefSeq" id="WP_103685841.1">
    <property type="nucleotide sequence ID" value="NZ_PQGG01000042.1"/>
</dbReference>
<dbReference type="Gene3D" id="3.30.200.20">
    <property type="entry name" value="Phosphorylase Kinase, domain 1"/>
    <property type="match status" value="1"/>
</dbReference>
<evidence type="ECO:0000259" key="1">
    <source>
        <dbReference type="Pfam" id="PF01636"/>
    </source>
</evidence>
<dbReference type="Gene3D" id="3.90.1200.10">
    <property type="match status" value="1"/>
</dbReference>
<dbReference type="InterPro" id="IPR002575">
    <property type="entry name" value="Aminoglycoside_PTrfase"/>
</dbReference>
<dbReference type="SUPFAM" id="SSF56112">
    <property type="entry name" value="Protein kinase-like (PK-like)"/>
    <property type="match status" value="1"/>
</dbReference>